<dbReference type="GO" id="GO:0030684">
    <property type="term" value="C:preribosome"/>
    <property type="evidence" value="ECO:0007669"/>
    <property type="project" value="UniProtKB-ARBA"/>
</dbReference>
<keyword evidence="5" id="KW-0653">Protein transport</keyword>
<dbReference type="Pfam" id="PF01926">
    <property type="entry name" value="MMR_HSR1"/>
    <property type="match status" value="1"/>
</dbReference>
<evidence type="ECO:0000313" key="11">
    <source>
        <dbReference type="Proteomes" id="UP000189580"/>
    </source>
</evidence>
<evidence type="ECO:0000256" key="8">
    <source>
        <dbReference type="SAM" id="MobiDB-lite"/>
    </source>
</evidence>
<dbReference type="AlphaFoldDB" id="A0A167FJD7"/>
<reference evidence="10 11" key="1">
    <citation type="submission" date="2016-02" db="EMBL/GenBank/DDBJ databases">
        <title>Complete genome sequence and transcriptome regulation of the pentose utilising yeast Sugiyamaella lignohabitans.</title>
        <authorList>
            <person name="Bellasio M."/>
            <person name="Peymann A."/>
            <person name="Valli M."/>
            <person name="Sipitzky M."/>
            <person name="Graf A."/>
            <person name="Sauer M."/>
            <person name="Marx H."/>
            <person name="Mattanovich D."/>
        </authorList>
    </citation>
    <scope>NUCLEOTIDE SEQUENCE [LARGE SCALE GENOMIC DNA]</scope>
    <source>
        <strain evidence="10 11">CBS 10342</strain>
    </source>
</reference>
<accession>A0A167FJD7</accession>
<feature type="compositionally biased region" description="Basic and acidic residues" evidence="8">
    <location>
        <begin position="35"/>
        <end position="48"/>
    </location>
</feature>
<gene>
    <name evidence="10" type="primary">NUG1</name>
    <name evidence="10" type="ORF">AWJ20_3003</name>
</gene>
<feature type="region of interest" description="Disordered" evidence="8">
    <location>
        <begin position="71"/>
        <end position="164"/>
    </location>
</feature>
<name>A0A167FJD7_9ASCO</name>
<evidence type="ECO:0000256" key="7">
    <source>
        <dbReference type="ARBA" id="ARBA00023242"/>
    </source>
</evidence>
<feature type="region of interest" description="Disordered" evidence="8">
    <location>
        <begin position="1"/>
        <end position="58"/>
    </location>
</feature>
<evidence type="ECO:0000256" key="5">
    <source>
        <dbReference type="ARBA" id="ARBA00022927"/>
    </source>
</evidence>
<dbReference type="PANTHER" id="PTHR11089">
    <property type="entry name" value="GTP-BINDING PROTEIN-RELATED"/>
    <property type="match status" value="1"/>
</dbReference>
<organism evidence="10 11">
    <name type="scientific">Sugiyamaella lignohabitans</name>
    <dbReference type="NCBI Taxonomy" id="796027"/>
    <lineage>
        <taxon>Eukaryota</taxon>
        <taxon>Fungi</taxon>
        <taxon>Dikarya</taxon>
        <taxon>Ascomycota</taxon>
        <taxon>Saccharomycotina</taxon>
        <taxon>Dipodascomycetes</taxon>
        <taxon>Dipodascales</taxon>
        <taxon>Trichomonascaceae</taxon>
        <taxon>Sugiyamaella</taxon>
    </lineage>
</organism>
<keyword evidence="4" id="KW-0547">Nucleotide-binding</keyword>
<dbReference type="Proteomes" id="UP000189580">
    <property type="component" value="Chromosome b"/>
</dbReference>
<feature type="compositionally biased region" description="Acidic residues" evidence="8">
    <location>
        <begin position="127"/>
        <end position="161"/>
    </location>
</feature>
<dbReference type="PROSITE" id="PS51721">
    <property type="entry name" value="G_CP"/>
    <property type="match status" value="1"/>
</dbReference>
<evidence type="ECO:0000256" key="6">
    <source>
        <dbReference type="ARBA" id="ARBA00023134"/>
    </source>
</evidence>
<dbReference type="Pfam" id="PF08701">
    <property type="entry name" value="GN3L_Grn1"/>
    <property type="match status" value="1"/>
</dbReference>
<dbReference type="InterPro" id="IPR030378">
    <property type="entry name" value="G_CP_dom"/>
</dbReference>
<evidence type="ECO:0000259" key="9">
    <source>
        <dbReference type="PROSITE" id="PS51721"/>
    </source>
</evidence>
<dbReference type="EMBL" id="CP014503">
    <property type="protein sequence ID" value="ANB15376.1"/>
    <property type="molecule type" value="Genomic_DNA"/>
</dbReference>
<dbReference type="RefSeq" id="XP_018737853.1">
    <property type="nucleotide sequence ID" value="XM_018879991.1"/>
</dbReference>
<dbReference type="OrthoDB" id="10266128at2759"/>
<keyword evidence="7" id="KW-0539">Nucleus</keyword>
<dbReference type="InterPro" id="IPR027417">
    <property type="entry name" value="P-loop_NTPase"/>
</dbReference>
<keyword evidence="3" id="KW-0690">Ribosome biogenesis</keyword>
<evidence type="ECO:0000313" key="10">
    <source>
        <dbReference type="EMBL" id="ANB15376.1"/>
    </source>
</evidence>
<dbReference type="GO" id="GO:0015031">
    <property type="term" value="P:protein transport"/>
    <property type="evidence" value="ECO:0007669"/>
    <property type="project" value="UniProtKB-KW"/>
</dbReference>
<proteinExistence type="predicted"/>
<dbReference type="InterPro" id="IPR006073">
    <property type="entry name" value="GTP-bd"/>
</dbReference>
<dbReference type="PANTHER" id="PTHR11089:SF30">
    <property type="entry name" value="GUANINE NUCLEOTIDE-BINDING PROTEIN-LIKE 3 HOMOLOG"/>
    <property type="match status" value="1"/>
</dbReference>
<dbReference type="InterPro" id="IPR050755">
    <property type="entry name" value="TRAFAC_YlqF/YawG_RiboMat"/>
</dbReference>
<feature type="compositionally biased region" description="Basic and acidic residues" evidence="8">
    <location>
        <begin position="71"/>
        <end position="82"/>
    </location>
</feature>
<dbReference type="SUPFAM" id="SSF52540">
    <property type="entry name" value="P-loop containing nucleoside triphosphate hydrolases"/>
    <property type="match status" value="1"/>
</dbReference>
<sequence length="516" mass="56885">MKAKKPISKRKSTRLQQGIKKKVAAHNRKERKQSKKDVTWKSKVKKDPGIPNSFPYKNRILEQIEENRLKEAEEKERRREAQRAAAKAAGETFTGLDDDDSMAVEESNSNRLSALLASAQQAAKEYDGEEDEEEDDDDEDMEVDDSDGESEDEGQEIEITEGENVFEGSRKAFDKLYKQVVDDADVVLYVLDARNPEGTRSRQVERTVLANPSKRLIFVLNKIDLVPSDVLKKWIKYLELAFPTIPLAASSAAPNATTFEHKGLTQVATSTILLQALKKYASESQLKRSISVGVIGYPNVGKSSVINSLTARHGSTNRACPVGAQAGVTTVVRKVKVDNKLSILDSPGIVFPSSESSKKANPVEEKARLILLNAVPPKQIDDPRPAVSLLLKRLSKNDDLMTRLKKYYDLPPIVTSPHDKFVTSFLVEIARKKGRLGRGGVPDLDSSATAVITDWRDGRIAGWALPPVLKSSSSEAPTGSVDASSGAAIEQNQTVIVTEWAKEFSLDGLWDGQFDE</sequence>
<dbReference type="InterPro" id="IPR014813">
    <property type="entry name" value="Gnl3_N_dom"/>
</dbReference>
<feature type="compositionally biased region" description="Basic residues" evidence="8">
    <location>
        <begin position="1"/>
        <end position="34"/>
    </location>
</feature>
<dbReference type="PRINTS" id="PR00326">
    <property type="entry name" value="GTP1OBG"/>
</dbReference>
<dbReference type="GO" id="GO:0042273">
    <property type="term" value="P:ribosomal large subunit biogenesis"/>
    <property type="evidence" value="ECO:0007669"/>
    <property type="project" value="UniProtKB-ARBA"/>
</dbReference>
<protein>
    <submittedName>
        <fullName evidence="10">RNA-binding GTPase NUG1</fullName>
    </submittedName>
</protein>
<dbReference type="GO" id="GO:0006364">
    <property type="term" value="P:rRNA processing"/>
    <property type="evidence" value="ECO:0007669"/>
    <property type="project" value="UniProtKB-ARBA"/>
</dbReference>
<keyword evidence="11" id="KW-1185">Reference proteome</keyword>
<dbReference type="GeneID" id="30034978"/>
<comment type="subcellular location">
    <subcellularLocation>
        <location evidence="1">Nucleus</location>
    </subcellularLocation>
</comment>
<dbReference type="Gene3D" id="1.10.1580.10">
    <property type="match status" value="1"/>
</dbReference>
<feature type="domain" description="CP-type G" evidence="9">
    <location>
        <begin position="173"/>
        <end position="352"/>
    </location>
</feature>
<keyword evidence="6" id="KW-0342">GTP-binding</keyword>
<dbReference type="InterPro" id="IPR023179">
    <property type="entry name" value="GTP-bd_ortho_bundle_sf"/>
</dbReference>
<keyword evidence="2" id="KW-0813">Transport</keyword>
<evidence type="ECO:0000256" key="3">
    <source>
        <dbReference type="ARBA" id="ARBA00022517"/>
    </source>
</evidence>
<dbReference type="FunFam" id="1.10.1580.10:FF:000006">
    <property type="entry name" value="Nuclear GTP-binding protein NUG1"/>
    <property type="match status" value="1"/>
</dbReference>
<dbReference type="GO" id="GO:0005730">
    <property type="term" value="C:nucleolus"/>
    <property type="evidence" value="ECO:0007669"/>
    <property type="project" value="TreeGrafter"/>
</dbReference>
<dbReference type="KEGG" id="slb:AWJ20_3003"/>
<dbReference type="Gene3D" id="3.40.50.300">
    <property type="entry name" value="P-loop containing nucleotide triphosphate hydrolases"/>
    <property type="match status" value="1"/>
</dbReference>
<dbReference type="GO" id="GO:0005525">
    <property type="term" value="F:GTP binding"/>
    <property type="evidence" value="ECO:0007669"/>
    <property type="project" value="UniProtKB-KW"/>
</dbReference>
<feature type="compositionally biased region" description="Low complexity" evidence="8">
    <location>
        <begin position="112"/>
        <end position="123"/>
    </location>
</feature>
<evidence type="ECO:0000256" key="2">
    <source>
        <dbReference type="ARBA" id="ARBA00022448"/>
    </source>
</evidence>
<evidence type="ECO:0000256" key="1">
    <source>
        <dbReference type="ARBA" id="ARBA00004123"/>
    </source>
</evidence>
<evidence type="ECO:0000256" key="4">
    <source>
        <dbReference type="ARBA" id="ARBA00022741"/>
    </source>
</evidence>